<dbReference type="PROSITE" id="PS00041">
    <property type="entry name" value="HTH_ARAC_FAMILY_1"/>
    <property type="match status" value="1"/>
</dbReference>
<proteinExistence type="predicted"/>
<evidence type="ECO:0000256" key="2">
    <source>
        <dbReference type="ARBA" id="ARBA00023125"/>
    </source>
</evidence>
<dbReference type="RefSeq" id="WP_188735230.1">
    <property type="nucleotide sequence ID" value="NZ_BMLW01000009.1"/>
</dbReference>
<dbReference type="InterPro" id="IPR037923">
    <property type="entry name" value="HTH-like"/>
</dbReference>
<evidence type="ECO:0000256" key="1">
    <source>
        <dbReference type="ARBA" id="ARBA00023015"/>
    </source>
</evidence>
<gene>
    <name evidence="5" type="primary">yfiF</name>
    <name evidence="5" type="ORF">GCM10011346_30830</name>
</gene>
<organism evidence="5 6">
    <name type="scientific">Oceanobacillus neutriphilus</name>
    <dbReference type="NCBI Taxonomy" id="531815"/>
    <lineage>
        <taxon>Bacteria</taxon>
        <taxon>Bacillati</taxon>
        <taxon>Bacillota</taxon>
        <taxon>Bacilli</taxon>
        <taxon>Bacillales</taxon>
        <taxon>Bacillaceae</taxon>
        <taxon>Oceanobacillus</taxon>
    </lineage>
</organism>
<dbReference type="Pfam" id="PF12833">
    <property type="entry name" value="HTH_18"/>
    <property type="match status" value="1"/>
</dbReference>
<dbReference type="Gene3D" id="2.60.120.10">
    <property type="entry name" value="Jelly Rolls"/>
    <property type="match status" value="1"/>
</dbReference>
<evidence type="ECO:0000313" key="6">
    <source>
        <dbReference type="Proteomes" id="UP000641206"/>
    </source>
</evidence>
<keyword evidence="3" id="KW-0804">Transcription</keyword>
<dbReference type="PANTHER" id="PTHR43280:SF28">
    <property type="entry name" value="HTH-TYPE TRANSCRIPTIONAL ACTIVATOR RHAS"/>
    <property type="match status" value="1"/>
</dbReference>
<dbReference type="Proteomes" id="UP000641206">
    <property type="component" value="Unassembled WGS sequence"/>
</dbReference>
<dbReference type="PANTHER" id="PTHR43280">
    <property type="entry name" value="ARAC-FAMILY TRANSCRIPTIONAL REGULATOR"/>
    <property type="match status" value="1"/>
</dbReference>
<protein>
    <submittedName>
        <fullName evidence="5">HTH-type transcriptional regulator YfiF</fullName>
    </submittedName>
</protein>
<dbReference type="EMBL" id="BMLW01000009">
    <property type="protein sequence ID" value="GGP12920.1"/>
    <property type="molecule type" value="Genomic_DNA"/>
</dbReference>
<dbReference type="InterPro" id="IPR018060">
    <property type="entry name" value="HTH_AraC"/>
</dbReference>
<dbReference type="InterPro" id="IPR009057">
    <property type="entry name" value="Homeodomain-like_sf"/>
</dbReference>
<keyword evidence="2" id="KW-0238">DNA-binding</keyword>
<sequence length="300" mass="35452">MDILIESTTINQGNHYLNHNIHYVKSEKMNLYLHHWGRDSFLQNDFFSKHYEVYYILNGEGTFIFNKQDYPIIPGDLFLLKPYAECHLKDQSNVSMLFFSFEPYSLTETKELMDFFDRIEHVEHFEHFLLNNQFNVGLLWKEILIQSNQQSLFTQEIIKPLAYSLIKIIIQNFYQQIIGLESVDLKDSKILESNAIIYNAKLFINDNLDKHLKLSEVADRLHVSYRHLSRLFTQHIDVTFTQYVRSEKINKAAILLATTDLPIKIVAQKVGFDTVHYFSRVFKNVMDIPPGEFRTRLQSD</sequence>
<dbReference type="SMART" id="SM00342">
    <property type="entry name" value="HTH_ARAC"/>
    <property type="match status" value="1"/>
</dbReference>
<dbReference type="PROSITE" id="PS01124">
    <property type="entry name" value="HTH_ARAC_FAMILY_2"/>
    <property type="match status" value="1"/>
</dbReference>
<evidence type="ECO:0000313" key="5">
    <source>
        <dbReference type="EMBL" id="GGP12920.1"/>
    </source>
</evidence>
<name>A0ABQ2NXH1_9BACI</name>
<comment type="caution">
    <text evidence="5">The sequence shown here is derived from an EMBL/GenBank/DDBJ whole genome shotgun (WGS) entry which is preliminary data.</text>
</comment>
<feature type="domain" description="HTH araC/xylS-type" evidence="4">
    <location>
        <begin position="198"/>
        <end position="296"/>
    </location>
</feature>
<dbReference type="Pfam" id="PF02311">
    <property type="entry name" value="AraC_binding"/>
    <property type="match status" value="1"/>
</dbReference>
<evidence type="ECO:0000259" key="4">
    <source>
        <dbReference type="PROSITE" id="PS01124"/>
    </source>
</evidence>
<dbReference type="InterPro" id="IPR014710">
    <property type="entry name" value="RmlC-like_jellyroll"/>
</dbReference>
<keyword evidence="6" id="KW-1185">Reference proteome</keyword>
<accession>A0ABQ2NXH1</accession>
<dbReference type="SUPFAM" id="SSF51215">
    <property type="entry name" value="Regulatory protein AraC"/>
    <property type="match status" value="1"/>
</dbReference>
<reference evidence="6" key="1">
    <citation type="journal article" date="2019" name="Int. J. Syst. Evol. Microbiol.">
        <title>The Global Catalogue of Microorganisms (GCM) 10K type strain sequencing project: providing services to taxonomists for standard genome sequencing and annotation.</title>
        <authorList>
            <consortium name="The Broad Institute Genomics Platform"/>
            <consortium name="The Broad Institute Genome Sequencing Center for Infectious Disease"/>
            <person name="Wu L."/>
            <person name="Ma J."/>
        </authorList>
    </citation>
    <scope>NUCLEOTIDE SEQUENCE [LARGE SCALE GENOMIC DNA]</scope>
    <source>
        <strain evidence="6">CGMCC 1.7693</strain>
    </source>
</reference>
<keyword evidence="1" id="KW-0805">Transcription regulation</keyword>
<dbReference type="Gene3D" id="1.10.10.60">
    <property type="entry name" value="Homeodomain-like"/>
    <property type="match status" value="2"/>
</dbReference>
<dbReference type="InterPro" id="IPR003313">
    <property type="entry name" value="AraC-bd"/>
</dbReference>
<dbReference type="InterPro" id="IPR018062">
    <property type="entry name" value="HTH_AraC-typ_CS"/>
</dbReference>
<evidence type="ECO:0000256" key="3">
    <source>
        <dbReference type="ARBA" id="ARBA00023163"/>
    </source>
</evidence>
<dbReference type="SUPFAM" id="SSF46689">
    <property type="entry name" value="Homeodomain-like"/>
    <property type="match status" value="2"/>
</dbReference>